<dbReference type="CDD" id="cd06971">
    <property type="entry name" value="PgpA"/>
    <property type="match status" value="1"/>
</dbReference>
<dbReference type="RefSeq" id="WP_092160936.1">
    <property type="nucleotide sequence ID" value="NZ_FNGA01000003.1"/>
</dbReference>
<dbReference type="Proteomes" id="UP000199053">
    <property type="component" value="Unassembled WGS sequence"/>
</dbReference>
<dbReference type="UniPathway" id="UPA00084">
    <property type="reaction ID" value="UER00504"/>
</dbReference>
<dbReference type="EMBL" id="FNGA01000003">
    <property type="protein sequence ID" value="SDL11836.1"/>
    <property type="molecule type" value="Genomic_DNA"/>
</dbReference>
<evidence type="ECO:0000313" key="3">
    <source>
        <dbReference type="EMBL" id="SDL11836.1"/>
    </source>
</evidence>
<dbReference type="GO" id="GO:0006655">
    <property type="term" value="P:phosphatidylglycerol biosynthetic process"/>
    <property type="evidence" value="ECO:0007669"/>
    <property type="project" value="UniProtKB-UniPathway"/>
</dbReference>
<organism evidence="3 4">
    <name type="scientific">Maridesulfovibrio ferrireducens</name>
    <dbReference type="NCBI Taxonomy" id="246191"/>
    <lineage>
        <taxon>Bacteria</taxon>
        <taxon>Pseudomonadati</taxon>
        <taxon>Thermodesulfobacteriota</taxon>
        <taxon>Desulfovibrionia</taxon>
        <taxon>Desulfovibrionales</taxon>
        <taxon>Desulfovibrionaceae</taxon>
        <taxon>Maridesulfovibrio</taxon>
    </lineage>
</organism>
<protein>
    <submittedName>
        <fullName evidence="3">Phosphatidylglycerophosphatase A</fullName>
    </submittedName>
</protein>
<feature type="transmembrane region" description="Helical" evidence="1">
    <location>
        <begin position="131"/>
        <end position="151"/>
    </location>
</feature>
<feature type="domain" description="YutG/PgpA" evidence="2">
    <location>
        <begin position="13"/>
        <end position="151"/>
    </location>
</feature>
<dbReference type="PANTHER" id="PTHR36305:SF1">
    <property type="entry name" value="PHOSPHATIDYLGLYCEROPHOSPHATASE A"/>
    <property type="match status" value="1"/>
</dbReference>
<gene>
    <name evidence="3" type="ORF">SAMN05660337_2146</name>
</gene>
<dbReference type="InterPro" id="IPR036681">
    <property type="entry name" value="PgpA-like_sf"/>
</dbReference>
<dbReference type="PANTHER" id="PTHR36305">
    <property type="entry name" value="PHOSPHATIDYLGLYCEROPHOSPHATASE A"/>
    <property type="match status" value="1"/>
</dbReference>
<dbReference type="InterPro" id="IPR007686">
    <property type="entry name" value="YutG/PgpA"/>
</dbReference>
<name>A0A1G9HGC8_9BACT</name>
<accession>A0A1G9HGC8</accession>
<sequence>MKKMYSKILVNAATLGPVGYLPKAPGTWGSAAAAIAAPFCFYPFPISIKIFILILLFVFGAIASSEAEIQLGKKDPGCVVIDEVLGQWVTYLPFGLMTGSQIIAGFIFFRFFDILKPWPIKQSEKWLKSGWGVMIDDLFAGVYAAIALWLFRMI</sequence>
<feature type="transmembrane region" description="Helical" evidence="1">
    <location>
        <begin position="88"/>
        <end position="111"/>
    </location>
</feature>
<keyword evidence="4" id="KW-1185">Reference proteome</keyword>
<proteinExistence type="predicted"/>
<dbReference type="PIRSF" id="PIRSF006162">
    <property type="entry name" value="PgpA"/>
    <property type="match status" value="1"/>
</dbReference>
<dbReference type="OrthoDB" id="9804091at2"/>
<keyword evidence="1" id="KW-0812">Transmembrane</keyword>
<evidence type="ECO:0000313" key="4">
    <source>
        <dbReference type="Proteomes" id="UP000199053"/>
    </source>
</evidence>
<reference evidence="4" key="1">
    <citation type="submission" date="2016-10" db="EMBL/GenBank/DDBJ databases">
        <authorList>
            <person name="Varghese N."/>
            <person name="Submissions S."/>
        </authorList>
    </citation>
    <scope>NUCLEOTIDE SEQUENCE [LARGE SCALE GENOMIC DNA]</scope>
    <source>
        <strain evidence="4">DSM 16995</strain>
    </source>
</reference>
<dbReference type="AlphaFoldDB" id="A0A1G9HGC8"/>
<keyword evidence="1" id="KW-1133">Transmembrane helix</keyword>
<evidence type="ECO:0000256" key="1">
    <source>
        <dbReference type="SAM" id="Phobius"/>
    </source>
</evidence>
<dbReference type="STRING" id="246191.SAMN05660337_2146"/>
<dbReference type="InterPro" id="IPR026037">
    <property type="entry name" value="PgpA"/>
</dbReference>
<evidence type="ECO:0000259" key="2">
    <source>
        <dbReference type="Pfam" id="PF04608"/>
    </source>
</evidence>
<keyword evidence="1" id="KW-0472">Membrane</keyword>
<dbReference type="GO" id="GO:0008962">
    <property type="term" value="F:phosphatidylglycerophosphatase activity"/>
    <property type="evidence" value="ECO:0007669"/>
    <property type="project" value="InterPro"/>
</dbReference>
<feature type="transmembrane region" description="Helical" evidence="1">
    <location>
        <begin position="46"/>
        <end position="67"/>
    </location>
</feature>
<dbReference type="SUPFAM" id="SSF101307">
    <property type="entry name" value="YutG-like"/>
    <property type="match status" value="1"/>
</dbReference>
<dbReference type="Pfam" id="PF04608">
    <property type="entry name" value="PgpA"/>
    <property type="match status" value="1"/>
</dbReference>